<dbReference type="GO" id="GO:0006178">
    <property type="term" value="P:guanine salvage"/>
    <property type="evidence" value="ECO:0007669"/>
    <property type="project" value="TreeGrafter"/>
</dbReference>
<sequence length="171" mass="18811">MGSEADIERILWTEEEIAGRVAELAAEISDDLIGAAPPPLVFVGVATGAFLFLADLVRRITLPLAVDFVRVESYGSGTESNGAPKISSDLKIDIRGKHVVLVPISFILNFVAWLRILFLFLWSFCGCLFTGLSLDADVLHLTFMLRFDCEQNIPFEFSSLTGIVEMSSFGY</sequence>
<keyword evidence="1" id="KW-0812">Transmembrane</keyword>
<name>A0A427AGU4_ENSVE</name>
<dbReference type="GO" id="GO:0005829">
    <property type="term" value="C:cytosol"/>
    <property type="evidence" value="ECO:0007669"/>
    <property type="project" value="TreeGrafter"/>
</dbReference>
<evidence type="ECO:0000259" key="2">
    <source>
        <dbReference type="Pfam" id="PF00156"/>
    </source>
</evidence>
<keyword evidence="1" id="KW-1133">Transmembrane helix</keyword>
<feature type="transmembrane region" description="Helical" evidence="1">
    <location>
        <begin position="99"/>
        <end position="124"/>
    </location>
</feature>
<dbReference type="Proteomes" id="UP000287651">
    <property type="component" value="Unassembled WGS sequence"/>
</dbReference>
<dbReference type="PANTHER" id="PTHR43340">
    <property type="entry name" value="HYPOXANTHINE-GUANINE PHOSPHORIBOSYLTRANSFERASE"/>
    <property type="match status" value="1"/>
</dbReference>
<proteinExistence type="predicted"/>
<gene>
    <name evidence="3" type="ORF">B296_00030395</name>
</gene>
<dbReference type="GO" id="GO:0004422">
    <property type="term" value="F:hypoxanthine phosphoribosyltransferase activity"/>
    <property type="evidence" value="ECO:0007669"/>
    <property type="project" value="TreeGrafter"/>
</dbReference>
<dbReference type="AlphaFoldDB" id="A0A427AGU4"/>
<comment type="caution">
    <text evidence="3">The sequence shown here is derived from an EMBL/GenBank/DDBJ whole genome shotgun (WGS) entry which is preliminary data.</text>
</comment>
<dbReference type="EMBL" id="AMZH03002472">
    <property type="protein sequence ID" value="RRT75458.1"/>
    <property type="molecule type" value="Genomic_DNA"/>
</dbReference>
<dbReference type="CDD" id="cd06223">
    <property type="entry name" value="PRTases_typeI"/>
    <property type="match status" value="1"/>
</dbReference>
<dbReference type="InterPro" id="IPR029057">
    <property type="entry name" value="PRTase-like"/>
</dbReference>
<protein>
    <recommendedName>
        <fullName evidence="2">Phosphoribosyltransferase domain-containing protein</fullName>
    </recommendedName>
</protein>
<evidence type="ECO:0000256" key="1">
    <source>
        <dbReference type="SAM" id="Phobius"/>
    </source>
</evidence>
<dbReference type="GO" id="GO:0046100">
    <property type="term" value="P:hypoxanthine metabolic process"/>
    <property type="evidence" value="ECO:0007669"/>
    <property type="project" value="TreeGrafter"/>
</dbReference>
<dbReference type="SUPFAM" id="SSF53271">
    <property type="entry name" value="PRTase-like"/>
    <property type="match status" value="1"/>
</dbReference>
<dbReference type="Gene3D" id="3.40.50.2020">
    <property type="match status" value="1"/>
</dbReference>
<dbReference type="Pfam" id="PF00156">
    <property type="entry name" value="Pribosyltran"/>
    <property type="match status" value="1"/>
</dbReference>
<feature type="domain" description="Phosphoribosyltransferase" evidence="2">
    <location>
        <begin position="16"/>
        <end position="102"/>
    </location>
</feature>
<organism evidence="3 4">
    <name type="scientific">Ensete ventricosum</name>
    <name type="common">Abyssinian banana</name>
    <name type="synonym">Musa ensete</name>
    <dbReference type="NCBI Taxonomy" id="4639"/>
    <lineage>
        <taxon>Eukaryota</taxon>
        <taxon>Viridiplantae</taxon>
        <taxon>Streptophyta</taxon>
        <taxon>Embryophyta</taxon>
        <taxon>Tracheophyta</taxon>
        <taxon>Spermatophyta</taxon>
        <taxon>Magnoliopsida</taxon>
        <taxon>Liliopsida</taxon>
        <taxon>Zingiberales</taxon>
        <taxon>Musaceae</taxon>
        <taxon>Ensete</taxon>
    </lineage>
</organism>
<dbReference type="PANTHER" id="PTHR43340:SF1">
    <property type="entry name" value="HYPOXANTHINE PHOSPHORIBOSYLTRANSFERASE"/>
    <property type="match status" value="1"/>
</dbReference>
<keyword evidence="1" id="KW-0472">Membrane</keyword>
<dbReference type="InterPro" id="IPR000836">
    <property type="entry name" value="PRTase_dom"/>
</dbReference>
<reference evidence="3 4" key="1">
    <citation type="journal article" date="2014" name="Agronomy (Basel)">
        <title>A Draft Genome Sequence for Ensete ventricosum, the Drought-Tolerant Tree Against Hunger.</title>
        <authorList>
            <person name="Harrison J."/>
            <person name="Moore K.A."/>
            <person name="Paszkiewicz K."/>
            <person name="Jones T."/>
            <person name="Grant M."/>
            <person name="Ambacheew D."/>
            <person name="Muzemil S."/>
            <person name="Studholme D.J."/>
        </authorList>
    </citation>
    <scope>NUCLEOTIDE SEQUENCE [LARGE SCALE GENOMIC DNA]</scope>
</reference>
<feature type="transmembrane region" description="Helical" evidence="1">
    <location>
        <begin position="39"/>
        <end position="57"/>
    </location>
</feature>
<accession>A0A427AGU4</accession>
<dbReference type="GO" id="GO:0032264">
    <property type="term" value="P:IMP salvage"/>
    <property type="evidence" value="ECO:0007669"/>
    <property type="project" value="TreeGrafter"/>
</dbReference>
<dbReference type="GO" id="GO:0032263">
    <property type="term" value="P:GMP salvage"/>
    <property type="evidence" value="ECO:0007669"/>
    <property type="project" value="TreeGrafter"/>
</dbReference>
<dbReference type="GO" id="GO:0000287">
    <property type="term" value="F:magnesium ion binding"/>
    <property type="evidence" value="ECO:0007669"/>
    <property type="project" value="TreeGrafter"/>
</dbReference>
<evidence type="ECO:0000313" key="4">
    <source>
        <dbReference type="Proteomes" id="UP000287651"/>
    </source>
</evidence>
<dbReference type="InterPro" id="IPR050408">
    <property type="entry name" value="HGPRT"/>
</dbReference>
<evidence type="ECO:0000313" key="3">
    <source>
        <dbReference type="EMBL" id="RRT75458.1"/>
    </source>
</evidence>